<evidence type="ECO:0000313" key="6">
    <source>
        <dbReference type="Ensembl" id="ENSAOCP00000031127.2"/>
    </source>
</evidence>
<gene>
    <name evidence="6" type="primary">ARMC3</name>
</gene>
<keyword evidence="7" id="KW-1185">Reference proteome</keyword>
<sequence length="816" mass="89834">MEKKSRNKSATPCKETFEQVAVESKTPATVVLLLNSPEEDILVKACEAVYTFAEKGDENKVSLLGLGALEPLCRLITHNNKLVRRNAFMALGIMASNGDVKGTLQELDAIPSMIEKLSVEEDTAVQEFATLCLASLSTDFICKAQIFDNKGLLPLIQLLSSPDPDVMKNSLEIIFNLVQDYQCRLAVHKLGGIPPLLKLLMSDFPVIQKLALKTLQNITTDKDTRNTFREEQGFEKLIDILNSTDFSDLHADTLQTVANCLSDSESVQLIHNSGGLTRLMEFVLSPSIPEIQSNTVKCITRVAQSSGSREVLHKQDVEKVLVELLSVADIKVKSCTCQAVAAMSLHLASKDSFRDLGVIPAVVQLLSSENLMLRAAATQALSNLTHSNKRNALAVYEAGGHEFLVQQLYGTCPRMVTNSAATLCNMAGQESIRSSILSHGAMQALVEPLKSTDSQVLINTTLCLSVLACDKDARAELQRAGGLQPLVNLLHSYHKEVLHNTCMAVSVCASDEATAVEMCKYGALEILQEISQSVNRRSSFTKLAMISLLNSNLSVKYSLIGHLTSSDIITDGFYDAGKARPGQRVLTLDELSKQPVNKNQPVIVINTAPDETIDAAEEEQSNPSESDTSSKGGHRTPMKKKEEDKQKDEIQSEPLTDKPSNITEGVSLQILVKEVKEYILRLNDEEEQYSTLARLVSDLMGGAVEMEKLHEFSWMLHLSELKFQLQSNVVPIGLISKGIYCHRALLFKCLADCIGISCSLVRGEYNRAWNEVLLFKWNASRNQHSSQPCRYIVDLMHQPGSLLEVDTPAAVRYQTI</sequence>
<evidence type="ECO:0000256" key="2">
    <source>
        <dbReference type="PROSITE-ProRule" id="PRU00103"/>
    </source>
</evidence>
<dbReference type="InterPro" id="IPR000225">
    <property type="entry name" value="Armadillo"/>
</dbReference>
<name>A0A3Q1CT23_AMPOC</name>
<feature type="repeat" description="HEAT" evidence="2">
    <location>
        <begin position="358"/>
        <end position="396"/>
    </location>
</feature>
<dbReference type="STRING" id="80972.ENSAOCP00000031127"/>
<dbReference type="AlphaFoldDB" id="A0A3Q1CT23"/>
<dbReference type="PROSITE" id="PS50077">
    <property type="entry name" value="HEAT_REPEAT"/>
    <property type="match status" value="1"/>
</dbReference>
<evidence type="ECO:0000259" key="5">
    <source>
        <dbReference type="Pfam" id="PF14381"/>
    </source>
</evidence>
<dbReference type="GeneTree" id="ENSGT00940000157476"/>
<dbReference type="PANTHER" id="PTHR46618:SF1">
    <property type="entry name" value="ARMADILLO REPEAT-CONTAINING PROTEIN 3"/>
    <property type="match status" value="1"/>
</dbReference>
<dbReference type="InterPro" id="IPR052441">
    <property type="entry name" value="Armadillo-Ser/Thr_Kinase"/>
</dbReference>
<dbReference type="Pfam" id="PF00514">
    <property type="entry name" value="Arm"/>
    <property type="match status" value="2"/>
</dbReference>
<feature type="repeat" description="ARM" evidence="3">
    <location>
        <begin position="357"/>
        <end position="399"/>
    </location>
</feature>
<dbReference type="SUPFAM" id="SSF48371">
    <property type="entry name" value="ARM repeat"/>
    <property type="match status" value="2"/>
</dbReference>
<dbReference type="Ensembl" id="ENSAOCT00000026787.2">
    <property type="protein sequence ID" value="ENSAOCP00000031127.2"/>
    <property type="gene ID" value="ENSAOCG00000022557.2"/>
</dbReference>
<feature type="region of interest" description="Disordered" evidence="4">
    <location>
        <begin position="614"/>
        <end position="661"/>
    </location>
</feature>
<feature type="repeat" description="ARM" evidence="3">
    <location>
        <begin position="150"/>
        <end position="192"/>
    </location>
</feature>
<dbReference type="SMART" id="SM00185">
    <property type="entry name" value="ARM"/>
    <property type="match status" value="11"/>
</dbReference>
<dbReference type="InterPro" id="IPR021133">
    <property type="entry name" value="HEAT_type_2"/>
</dbReference>
<evidence type="ECO:0000256" key="1">
    <source>
        <dbReference type="ARBA" id="ARBA00022737"/>
    </source>
</evidence>
<feature type="repeat" description="ARM" evidence="3">
    <location>
        <begin position="440"/>
        <end position="482"/>
    </location>
</feature>
<dbReference type="OMA" id="LYPMQSR"/>
<keyword evidence="1" id="KW-0677">Repeat</keyword>
<reference evidence="6 7" key="1">
    <citation type="submission" date="2022-01" db="EMBL/GenBank/DDBJ databases">
        <title>A chromosome-scale genome assembly of the false clownfish, Amphiprion ocellaris.</title>
        <authorList>
            <person name="Ryu T."/>
        </authorList>
    </citation>
    <scope>NUCLEOTIDE SEQUENCE [LARGE SCALE GENOMIC DNA]</scope>
</reference>
<feature type="domain" description="EDR1/CTR1/ARMC3-like peptidase-like" evidence="5">
    <location>
        <begin position="666"/>
        <end position="802"/>
    </location>
</feature>
<accession>A0A3Q1CT23</accession>
<dbReference type="PROSITE" id="PS50176">
    <property type="entry name" value="ARM_REPEAT"/>
    <property type="match status" value="4"/>
</dbReference>
<reference evidence="6" key="2">
    <citation type="submission" date="2025-08" db="UniProtKB">
        <authorList>
            <consortium name="Ensembl"/>
        </authorList>
    </citation>
    <scope>IDENTIFICATION</scope>
</reference>
<dbReference type="InterPro" id="IPR011989">
    <property type="entry name" value="ARM-like"/>
</dbReference>
<proteinExistence type="predicted"/>
<organism evidence="6 7">
    <name type="scientific">Amphiprion ocellaris</name>
    <name type="common">Clown anemonefish</name>
    <dbReference type="NCBI Taxonomy" id="80972"/>
    <lineage>
        <taxon>Eukaryota</taxon>
        <taxon>Metazoa</taxon>
        <taxon>Chordata</taxon>
        <taxon>Craniata</taxon>
        <taxon>Vertebrata</taxon>
        <taxon>Euteleostomi</taxon>
        <taxon>Actinopterygii</taxon>
        <taxon>Neopterygii</taxon>
        <taxon>Teleostei</taxon>
        <taxon>Neoteleostei</taxon>
        <taxon>Acanthomorphata</taxon>
        <taxon>Ovalentaria</taxon>
        <taxon>Pomacentridae</taxon>
        <taxon>Amphiprion</taxon>
    </lineage>
</organism>
<dbReference type="Gene3D" id="1.25.10.10">
    <property type="entry name" value="Leucine-rich Repeat Variant"/>
    <property type="match status" value="3"/>
</dbReference>
<dbReference type="Proteomes" id="UP001501940">
    <property type="component" value="Chromosome 22"/>
</dbReference>
<feature type="compositionally biased region" description="Basic and acidic residues" evidence="4">
    <location>
        <begin position="639"/>
        <end position="650"/>
    </location>
</feature>
<dbReference type="RefSeq" id="XP_023127850.2">
    <property type="nucleotide sequence ID" value="XM_023272082.2"/>
</dbReference>
<evidence type="ECO:0000256" key="4">
    <source>
        <dbReference type="SAM" id="MobiDB-lite"/>
    </source>
</evidence>
<dbReference type="Pfam" id="PF14381">
    <property type="entry name" value="EDR1_CTR1_ARMC3_pept"/>
    <property type="match status" value="1"/>
</dbReference>
<dbReference type="GeneID" id="111569753"/>
<reference evidence="6" key="3">
    <citation type="submission" date="2025-09" db="UniProtKB">
        <authorList>
            <consortium name="Ensembl"/>
        </authorList>
    </citation>
    <scope>IDENTIFICATION</scope>
</reference>
<dbReference type="PANTHER" id="PTHR46618">
    <property type="entry name" value="ARMADILLO REPEAT-CONTAINING PROTEIN 3"/>
    <property type="match status" value="1"/>
</dbReference>
<feature type="repeat" description="ARM" evidence="3">
    <location>
        <begin position="191"/>
        <end position="233"/>
    </location>
</feature>
<dbReference type="InterPro" id="IPR016024">
    <property type="entry name" value="ARM-type_fold"/>
</dbReference>
<protein>
    <recommendedName>
        <fullName evidence="5">EDR1/CTR1/ARMC3-like peptidase-like domain-containing protein</fullName>
    </recommendedName>
</protein>
<evidence type="ECO:0000256" key="3">
    <source>
        <dbReference type="PROSITE-ProRule" id="PRU00259"/>
    </source>
</evidence>
<feature type="compositionally biased region" description="Polar residues" evidence="4">
    <location>
        <begin position="621"/>
        <end position="631"/>
    </location>
</feature>
<dbReference type="InterPro" id="IPR055164">
    <property type="entry name" value="EDR1/CTR1/ARMC3-like_pept-like"/>
</dbReference>
<evidence type="ECO:0000313" key="7">
    <source>
        <dbReference type="Proteomes" id="UP001501940"/>
    </source>
</evidence>